<dbReference type="PANTHER" id="PTHR44019:SF8">
    <property type="entry name" value="POC1 CENTRIOLAR PROTEIN HOMOLOG"/>
    <property type="match status" value="1"/>
</dbReference>
<keyword evidence="10" id="KW-1185">Reference proteome</keyword>
<gene>
    <name evidence="9" type="ORF">CHLRE_12g508450v5</name>
</gene>
<dbReference type="InterPro" id="IPR001680">
    <property type="entry name" value="WD40_rpt"/>
</dbReference>
<evidence type="ECO:0000313" key="9">
    <source>
        <dbReference type="EMBL" id="PNW74820.1"/>
    </source>
</evidence>
<dbReference type="PANTHER" id="PTHR44019">
    <property type="entry name" value="WD REPEAT-CONTAINING PROTEIN 55"/>
    <property type="match status" value="1"/>
</dbReference>
<dbReference type="GeneID" id="66055532"/>
<evidence type="ECO:0000256" key="4">
    <source>
        <dbReference type="ARBA" id="ARBA00022771"/>
    </source>
</evidence>
<dbReference type="InterPro" id="IPR002893">
    <property type="entry name" value="Znf_MYND"/>
</dbReference>
<dbReference type="PROSITE" id="PS50865">
    <property type="entry name" value="ZF_MYND_2"/>
    <property type="match status" value="1"/>
</dbReference>
<evidence type="ECO:0000313" key="10">
    <source>
        <dbReference type="Proteomes" id="UP000006906"/>
    </source>
</evidence>
<dbReference type="SUPFAM" id="SSF50978">
    <property type="entry name" value="WD40 repeat-like"/>
    <property type="match status" value="1"/>
</dbReference>
<organism evidence="9 10">
    <name type="scientific">Chlamydomonas reinhardtii</name>
    <name type="common">Chlamydomonas smithii</name>
    <dbReference type="NCBI Taxonomy" id="3055"/>
    <lineage>
        <taxon>Eukaryota</taxon>
        <taxon>Viridiplantae</taxon>
        <taxon>Chlorophyta</taxon>
        <taxon>core chlorophytes</taxon>
        <taxon>Chlorophyceae</taxon>
        <taxon>CS clade</taxon>
        <taxon>Chlamydomonadales</taxon>
        <taxon>Chlamydomonadaceae</taxon>
        <taxon>Chlamydomonas</taxon>
    </lineage>
</organism>
<keyword evidence="2" id="KW-0479">Metal-binding</keyword>
<feature type="region of interest" description="Disordered" evidence="7">
    <location>
        <begin position="415"/>
        <end position="437"/>
    </location>
</feature>
<proteinExistence type="predicted"/>
<evidence type="ECO:0000256" key="1">
    <source>
        <dbReference type="ARBA" id="ARBA00022574"/>
    </source>
</evidence>
<reference evidence="9 10" key="1">
    <citation type="journal article" date="2007" name="Science">
        <title>The Chlamydomonas genome reveals the evolution of key animal and plant functions.</title>
        <authorList>
            <person name="Merchant S.S."/>
            <person name="Prochnik S.E."/>
            <person name="Vallon O."/>
            <person name="Harris E.H."/>
            <person name="Karpowicz S.J."/>
            <person name="Witman G.B."/>
            <person name="Terry A."/>
            <person name="Salamov A."/>
            <person name="Fritz-Laylin L.K."/>
            <person name="Marechal-Drouard L."/>
            <person name="Marshall W.F."/>
            <person name="Qu L.H."/>
            <person name="Nelson D.R."/>
            <person name="Sanderfoot A.A."/>
            <person name="Spalding M.H."/>
            <person name="Kapitonov V.V."/>
            <person name="Ren Q."/>
            <person name="Ferris P."/>
            <person name="Lindquist E."/>
            <person name="Shapiro H."/>
            <person name="Lucas S.M."/>
            <person name="Grimwood J."/>
            <person name="Schmutz J."/>
            <person name="Cardol P."/>
            <person name="Cerutti H."/>
            <person name="Chanfreau G."/>
            <person name="Chen C.L."/>
            <person name="Cognat V."/>
            <person name="Croft M.T."/>
            <person name="Dent R."/>
            <person name="Dutcher S."/>
            <person name="Fernandez E."/>
            <person name="Fukuzawa H."/>
            <person name="Gonzalez-Ballester D."/>
            <person name="Gonzalez-Halphen D."/>
            <person name="Hallmann A."/>
            <person name="Hanikenne M."/>
            <person name="Hippler M."/>
            <person name="Inwood W."/>
            <person name="Jabbari K."/>
            <person name="Kalanon M."/>
            <person name="Kuras R."/>
            <person name="Lefebvre P.A."/>
            <person name="Lemaire S.D."/>
            <person name="Lobanov A.V."/>
            <person name="Lohr M."/>
            <person name="Manuell A."/>
            <person name="Meier I."/>
            <person name="Mets L."/>
            <person name="Mittag M."/>
            <person name="Mittelmeier T."/>
            <person name="Moroney J.V."/>
            <person name="Moseley J."/>
            <person name="Napoli C."/>
            <person name="Nedelcu A.M."/>
            <person name="Niyogi K."/>
            <person name="Novoselov S.V."/>
            <person name="Paulsen I.T."/>
            <person name="Pazour G."/>
            <person name="Purton S."/>
            <person name="Ral J.P."/>
            <person name="Riano-Pachon D.M."/>
            <person name="Riekhof W."/>
            <person name="Rymarquis L."/>
            <person name="Schroda M."/>
            <person name="Stern D."/>
            <person name="Umen J."/>
            <person name="Willows R."/>
            <person name="Wilson N."/>
            <person name="Zimmer S.L."/>
            <person name="Allmer J."/>
            <person name="Balk J."/>
            <person name="Bisova K."/>
            <person name="Chen C.J."/>
            <person name="Elias M."/>
            <person name="Gendler K."/>
            <person name="Hauser C."/>
            <person name="Lamb M.R."/>
            <person name="Ledford H."/>
            <person name="Long J.C."/>
            <person name="Minagawa J."/>
            <person name="Page M.D."/>
            <person name="Pan J."/>
            <person name="Pootakham W."/>
            <person name="Roje S."/>
            <person name="Rose A."/>
            <person name="Stahlberg E."/>
            <person name="Terauchi A.M."/>
            <person name="Yang P."/>
            <person name="Ball S."/>
            <person name="Bowler C."/>
            <person name="Dieckmann C.L."/>
            <person name="Gladyshev V.N."/>
            <person name="Green P."/>
            <person name="Jorgensen R."/>
            <person name="Mayfield S."/>
            <person name="Mueller-Roeber B."/>
            <person name="Rajamani S."/>
            <person name="Sayre R.T."/>
            <person name="Brokstein P."/>
            <person name="Dubchak I."/>
            <person name="Goodstein D."/>
            <person name="Hornick L."/>
            <person name="Huang Y.W."/>
            <person name="Jhaveri J."/>
            <person name="Luo Y."/>
            <person name="Martinez D."/>
            <person name="Ngau W.C."/>
            <person name="Otillar B."/>
            <person name="Poliakov A."/>
            <person name="Porter A."/>
            <person name="Szajkowski L."/>
            <person name="Werner G."/>
            <person name="Zhou K."/>
            <person name="Grigoriev I.V."/>
            <person name="Rokhsar D.S."/>
            <person name="Grossman A.R."/>
        </authorList>
    </citation>
    <scope>NUCLEOTIDE SEQUENCE [LARGE SCALE GENOMIC DNA]</scope>
    <source>
        <strain evidence="10">CC-503</strain>
    </source>
</reference>
<dbReference type="OrthoDB" id="538354at2759"/>
<evidence type="ECO:0000256" key="6">
    <source>
        <dbReference type="PROSITE-ProRule" id="PRU00134"/>
    </source>
</evidence>
<protein>
    <recommendedName>
        <fullName evidence="8">MYND-type domain-containing protein</fullName>
    </recommendedName>
</protein>
<dbReference type="Pfam" id="PF00400">
    <property type="entry name" value="WD40"/>
    <property type="match status" value="1"/>
</dbReference>
<feature type="domain" description="MYND-type" evidence="8">
    <location>
        <begin position="621"/>
        <end position="681"/>
    </location>
</feature>
<keyword evidence="1" id="KW-0853">WD repeat</keyword>
<feature type="compositionally biased region" description="Low complexity" evidence="7">
    <location>
        <begin position="715"/>
        <end position="727"/>
    </location>
</feature>
<accession>A0A2K3D2R0</accession>
<dbReference type="InterPro" id="IPR036322">
    <property type="entry name" value="WD40_repeat_dom_sf"/>
</dbReference>
<dbReference type="AlphaFoldDB" id="A0A2K3D2R0"/>
<keyword evidence="5" id="KW-0862">Zinc</keyword>
<dbReference type="SUPFAM" id="SSF144232">
    <property type="entry name" value="HIT/MYND zinc finger-like"/>
    <property type="match status" value="1"/>
</dbReference>
<dbReference type="RefSeq" id="XP_042918160.1">
    <property type="nucleotide sequence ID" value="XM_043068207.1"/>
</dbReference>
<dbReference type="Proteomes" id="UP000006906">
    <property type="component" value="Chromosome 12"/>
</dbReference>
<name>A0A2K3D2R0_CHLRE</name>
<feature type="region of interest" description="Disordered" evidence="7">
    <location>
        <begin position="698"/>
        <end position="739"/>
    </location>
</feature>
<dbReference type="Gene3D" id="6.10.140.2220">
    <property type="match status" value="1"/>
</dbReference>
<evidence type="ECO:0000259" key="8">
    <source>
        <dbReference type="PROSITE" id="PS50865"/>
    </source>
</evidence>
<dbReference type="KEGG" id="cre:CHLRE_12g508450v5"/>
<sequence>METFFPDDSPLRFWLCNASVAQIACTVTWPPVIAVTGHAPCVRAWAPTSRDEPEFKPVQQLLEVDGERFVAVAVKGDLLVAADASPSGRVSIWDTTTWQRLQTVTADAPVTALDASRTYIAAGTSAGYVRVWRRQSAVDPTFTQYFQPDVQLDSLPIYTVRLGPLRQPGAAGAGAEGGAGTAAGDSVMVVHTRGNGRVSAWRLSDAKIIGTLGRPPPAPGSPAEAEALLSANVVCCVLGRDGTLLTASWVQGRQPLLQWVNPLARSGSEVPGVSQHLAGLTSRPMCCDTDGNAIALGFEDGTVWVWGALHSYQPPPPSSSSAPSAPETSHWRGYHRGAVGAVACLPHRPGGQLASAGADGCVKLWAIGGGQLLAVARLGWQVTCLAVNELALVAGGAEGQVQVLVLVSEEQAAAAAGHSSRPTEQERAEAATAPSSSSAAAAGPAVVRYSYWFDARSPKQAAAGASGGSGAGSSGGAGVCGLADEYPDAFAAFVPPRKQLTAADLQQQQQQQGSCSRNGGGDGDRGAVMNGDGGGGGASASAAEVEAAEGAGEGKASSFNMKAAIKGAQPSAADQAAAAEAEEAAKRAQLRAMGEAPGVARSRGAVQLDSATAALGRKCSNPSCLQREGVAELRAAGRGGGGGGAAGGGAAFKRCGACKSVVYCSAHCQSTHWRDGHKKECAVLAAAWKQQQEEEAAAVAAALADGDRGGEDTDSAAATPSPEAAATVPISDSFLTELD</sequence>
<keyword evidence="3" id="KW-0677">Repeat</keyword>
<dbReference type="Gramene" id="PNW74820">
    <property type="protein sequence ID" value="PNW74820"/>
    <property type="gene ID" value="CHLRE_12g508450v5"/>
</dbReference>
<dbReference type="GO" id="GO:0008270">
    <property type="term" value="F:zinc ion binding"/>
    <property type="evidence" value="ECO:0007669"/>
    <property type="project" value="UniProtKB-KW"/>
</dbReference>
<keyword evidence="4 6" id="KW-0863">Zinc-finger</keyword>
<evidence type="ECO:0000256" key="5">
    <source>
        <dbReference type="ARBA" id="ARBA00022833"/>
    </source>
</evidence>
<dbReference type="Pfam" id="PF01753">
    <property type="entry name" value="zf-MYND"/>
    <property type="match status" value="1"/>
</dbReference>
<feature type="region of interest" description="Disordered" evidence="7">
    <location>
        <begin position="501"/>
        <end position="546"/>
    </location>
</feature>
<dbReference type="InterPro" id="IPR050505">
    <property type="entry name" value="WDR55/POC1"/>
</dbReference>
<evidence type="ECO:0000256" key="2">
    <source>
        <dbReference type="ARBA" id="ARBA00022723"/>
    </source>
</evidence>
<dbReference type="InterPro" id="IPR015943">
    <property type="entry name" value="WD40/YVTN_repeat-like_dom_sf"/>
</dbReference>
<evidence type="ECO:0000256" key="7">
    <source>
        <dbReference type="SAM" id="MobiDB-lite"/>
    </source>
</evidence>
<dbReference type="Gene3D" id="2.130.10.10">
    <property type="entry name" value="YVTN repeat-like/Quinoprotein amine dehydrogenase"/>
    <property type="match status" value="2"/>
</dbReference>
<dbReference type="InParanoid" id="A0A2K3D2R0"/>
<dbReference type="EMBL" id="CM008973">
    <property type="protein sequence ID" value="PNW74820.1"/>
    <property type="molecule type" value="Genomic_DNA"/>
</dbReference>
<evidence type="ECO:0000256" key="3">
    <source>
        <dbReference type="ARBA" id="ARBA00022737"/>
    </source>
</evidence>
<dbReference type="SMART" id="SM00320">
    <property type="entry name" value="WD40"/>
    <property type="match status" value="3"/>
</dbReference>